<feature type="compositionally biased region" description="Polar residues" evidence="2">
    <location>
        <begin position="78"/>
        <end position="89"/>
    </location>
</feature>
<feature type="region of interest" description="Disordered" evidence="2">
    <location>
        <begin position="1"/>
        <end position="115"/>
    </location>
</feature>
<protein>
    <submittedName>
        <fullName evidence="3">Uncharacterized protein</fullName>
    </submittedName>
</protein>
<feature type="compositionally biased region" description="Polar residues" evidence="2">
    <location>
        <begin position="46"/>
        <end position="62"/>
    </location>
</feature>
<feature type="non-terminal residue" evidence="3">
    <location>
        <position position="1"/>
    </location>
</feature>
<feature type="compositionally biased region" description="Polar residues" evidence="2">
    <location>
        <begin position="192"/>
        <end position="203"/>
    </location>
</feature>
<accession>A0A8H7HL57</accession>
<name>A0A8H7HL57_9AGAM</name>
<evidence type="ECO:0000313" key="4">
    <source>
        <dbReference type="Proteomes" id="UP000602905"/>
    </source>
</evidence>
<reference evidence="3" key="1">
    <citation type="submission" date="2020-09" db="EMBL/GenBank/DDBJ databases">
        <title>Comparative genome analyses of four rice-infecting Rhizoctonia solani isolates reveal extensive enrichment of homogalacturonan modification genes.</title>
        <authorList>
            <person name="Lee D.-Y."/>
            <person name="Jeon J."/>
            <person name="Kim K.-T."/>
            <person name="Cheong K."/>
            <person name="Song H."/>
            <person name="Choi G."/>
            <person name="Ko J."/>
            <person name="Opiyo S.O."/>
            <person name="Zuo S."/>
            <person name="Madhav S."/>
            <person name="Lee Y.-H."/>
            <person name="Wang G.-L."/>
        </authorList>
    </citation>
    <scope>NUCLEOTIDE SEQUENCE</scope>
    <source>
        <strain evidence="3">AG1-IA WGL</strain>
    </source>
</reference>
<feature type="region of interest" description="Disordered" evidence="2">
    <location>
        <begin position="323"/>
        <end position="348"/>
    </location>
</feature>
<feature type="compositionally biased region" description="Low complexity" evidence="2">
    <location>
        <begin position="327"/>
        <end position="348"/>
    </location>
</feature>
<feature type="compositionally biased region" description="Basic and acidic residues" evidence="2">
    <location>
        <begin position="1"/>
        <end position="12"/>
    </location>
</feature>
<feature type="region of interest" description="Disordered" evidence="2">
    <location>
        <begin position="497"/>
        <end position="533"/>
    </location>
</feature>
<feature type="coiled-coil region" evidence="1">
    <location>
        <begin position="537"/>
        <end position="564"/>
    </location>
</feature>
<feature type="region of interest" description="Disordered" evidence="2">
    <location>
        <begin position="177"/>
        <end position="205"/>
    </location>
</feature>
<dbReference type="EMBL" id="JACYCD010000239">
    <property type="protein sequence ID" value="KAF8699310.1"/>
    <property type="molecule type" value="Genomic_DNA"/>
</dbReference>
<dbReference type="OrthoDB" id="3189588at2759"/>
<evidence type="ECO:0000313" key="3">
    <source>
        <dbReference type="EMBL" id="KAF8699310.1"/>
    </source>
</evidence>
<comment type="caution">
    <text evidence="3">The sequence shown here is derived from an EMBL/GenBank/DDBJ whole genome shotgun (WGS) entry which is preliminary data.</text>
</comment>
<keyword evidence="1" id="KW-0175">Coiled coil</keyword>
<organism evidence="3 4">
    <name type="scientific">Rhizoctonia solani</name>
    <dbReference type="NCBI Taxonomy" id="456999"/>
    <lineage>
        <taxon>Eukaryota</taxon>
        <taxon>Fungi</taxon>
        <taxon>Dikarya</taxon>
        <taxon>Basidiomycota</taxon>
        <taxon>Agaricomycotina</taxon>
        <taxon>Agaricomycetes</taxon>
        <taxon>Cantharellales</taxon>
        <taxon>Ceratobasidiaceae</taxon>
        <taxon>Rhizoctonia</taxon>
    </lineage>
</organism>
<feature type="compositionally biased region" description="Low complexity" evidence="2">
    <location>
        <begin position="68"/>
        <end position="77"/>
    </location>
</feature>
<evidence type="ECO:0000256" key="1">
    <source>
        <dbReference type="SAM" id="Coils"/>
    </source>
</evidence>
<sequence>MASPSHEDHTDLESLFGDGEYQDEAESEPQATQKRSMIQFPRAAVLSQNVGTIAPSSVPSSTEHTHSSGRLSSHSISPAMSTVSKAYSHNNKRDASPGPGPQTKRRRVDIGGRASVDNRKSILGTYYSHLTEALSPSDCKSVENLGLAVGTTNTLTQAKLKSVAGLLAPSTNLSRYAPRSSKGKVNLPVHSNAPTITSGTGTATDPVIIPDEPPSQLSSTIPLGAARRITRSQEAHVLLNALPDDPSDVLTQTLRTILKTPTAIPRGRTSVSRDTAVYLANGRLTGTPFLRLLRHLAGPARNNNPALGLTLLKKLVEAMRATEDATSKSASSAASTPMPATPDTPTTTTFVPHDGSGLNCPTEQVFEPSLFSDVEASAMALGDLPPSTITEVDQTVPMDIVIDPELLALSSNPGYLQPPNASQNFDNFDVDLEELFRALPSGSDNTASTNEPMPMLEPLASDPSIDWGSLASFPLEDLLAGWAPEEQLFPTDLIQSGQTFSTPISGTQEPEQSTRSISEQELKQQATSAGTTRIPTRAEAAVLLERARARKKELEQKLLAARRQLWGCKIEAGVERNVLEALKRER</sequence>
<evidence type="ECO:0000256" key="2">
    <source>
        <dbReference type="SAM" id="MobiDB-lite"/>
    </source>
</evidence>
<dbReference type="AlphaFoldDB" id="A0A8H7HL57"/>
<dbReference type="Proteomes" id="UP000602905">
    <property type="component" value="Unassembled WGS sequence"/>
</dbReference>
<gene>
    <name evidence="3" type="ORF">RHS03_07444</name>
</gene>
<proteinExistence type="predicted"/>